<dbReference type="SUPFAM" id="SSF81383">
    <property type="entry name" value="F-box domain"/>
    <property type="match status" value="1"/>
</dbReference>
<dbReference type="EMBL" id="KZ805665">
    <property type="protein sequence ID" value="PVH92606.1"/>
    <property type="molecule type" value="Genomic_DNA"/>
</dbReference>
<evidence type="ECO:0000313" key="3">
    <source>
        <dbReference type="Proteomes" id="UP000244855"/>
    </source>
</evidence>
<dbReference type="Gene3D" id="1.20.1280.50">
    <property type="match status" value="1"/>
</dbReference>
<proteinExistence type="predicted"/>
<dbReference type="SMART" id="SM00256">
    <property type="entry name" value="FBOX"/>
    <property type="match status" value="1"/>
</dbReference>
<keyword evidence="3" id="KW-1185">Reference proteome</keyword>
<name>A0A2V1D3J3_9PLEO</name>
<gene>
    <name evidence="2" type="ORF">DM02DRAFT_677399</name>
</gene>
<dbReference type="Pfam" id="PF00646">
    <property type="entry name" value="F-box"/>
    <property type="match status" value="1"/>
</dbReference>
<organism evidence="2 3">
    <name type="scientific">Periconia macrospinosa</name>
    <dbReference type="NCBI Taxonomy" id="97972"/>
    <lineage>
        <taxon>Eukaryota</taxon>
        <taxon>Fungi</taxon>
        <taxon>Dikarya</taxon>
        <taxon>Ascomycota</taxon>
        <taxon>Pezizomycotina</taxon>
        <taxon>Dothideomycetes</taxon>
        <taxon>Pleosporomycetidae</taxon>
        <taxon>Pleosporales</taxon>
        <taxon>Massarineae</taxon>
        <taxon>Periconiaceae</taxon>
        <taxon>Periconia</taxon>
    </lineage>
</organism>
<evidence type="ECO:0000313" key="2">
    <source>
        <dbReference type="EMBL" id="PVH92606.1"/>
    </source>
</evidence>
<sequence>MSSEDGTNELPPYLARHFQLGFDADDLEAVMKAIDASQSTQSPTLPHLPAEVVCMILDHVPVDFVLSWRLVCCAFRDYIDGPLLYQYIQRTVLIAHFYDINFESYNLTQLEELKFLRAPFERMEVPSVPEKDNTERSRALKASHAIFRIDQKWMDALSSTRDIISLGSPLDQHLREALGVLQLIEDEKRFGTLRWCIRLDGAVGELDFPIEAARNSFTVDLSSGRLMLEWKDLLFRFLKTETLLRKTMAEKQGTIFTISRENDCLRAVRRQRLAAALDDRNRDHRRIRWEMQYLEPLFGRTTYDRVAEPRYALAENRAVNILMRLRKEAATSPKQMAHLRQLVQDRKEMEQDLDELYRSFEKWRSVLENVSPATRFHRRYEPWNPLANDPIAWTDEQVKSEEKIIRHWRSQKRVFEQMNSVLRASREAMCAADDALDSLASDAFDELDGDV</sequence>
<dbReference type="InterPro" id="IPR036047">
    <property type="entry name" value="F-box-like_dom_sf"/>
</dbReference>
<feature type="domain" description="F-box" evidence="1">
    <location>
        <begin position="42"/>
        <end position="88"/>
    </location>
</feature>
<evidence type="ECO:0000259" key="1">
    <source>
        <dbReference type="PROSITE" id="PS50181"/>
    </source>
</evidence>
<accession>A0A2V1D3J3</accession>
<dbReference type="Proteomes" id="UP000244855">
    <property type="component" value="Unassembled WGS sequence"/>
</dbReference>
<dbReference type="InterPro" id="IPR001810">
    <property type="entry name" value="F-box_dom"/>
</dbReference>
<reference evidence="2 3" key="1">
    <citation type="journal article" date="2018" name="Sci. Rep.">
        <title>Comparative genomics provides insights into the lifestyle and reveals functional heterogeneity of dark septate endophytic fungi.</title>
        <authorList>
            <person name="Knapp D.G."/>
            <person name="Nemeth J.B."/>
            <person name="Barry K."/>
            <person name="Hainaut M."/>
            <person name="Henrissat B."/>
            <person name="Johnson J."/>
            <person name="Kuo A."/>
            <person name="Lim J.H.P."/>
            <person name="Lipzen A."/>
            <person name="Nolan M."/>
            <person name="Ohm R.A."/>
            <person name="Tamas L."/>
            <person name="Grigoriev I.V."/>
            <person name="Spatafora J.W."/>
            <person name="Nagy L.G."/>
            <person name="Kovacs G.M."/>
        </authorList>
    </citation>
    <scope>NUCLEOTIDE SEQUENCE [LARGE SCALE GENOMIC DNA]</scope>
    <source>
        <strain evidence="2 3">DSE2036</strain>
    </source>
</reference>
<protein>
    <recommendedName>
        <fullName evidence="1">F-box domain-containing protein</fullName>
    </recommendedName>
</protein>
<dbReference type="AlphaFoldDB" id="A0A2V1D3J3"/>
<dbReference type="OrthoDB" id="3695298at2759"/>
<dbReference type="PROSITE" id="PS50181">
    <property type="entry name" value="FBOX"/>
    <property type="match status" value="1"/>
</dbReference>